<accession>A0ABP0LIQ2</accession>
<keyword evidence="3" id="KW-1185">Reference proteome</keyword>
<dbReference type="InterPro" id="IPR027417">
    <property type="entry name" value="P-loop_NTPase"/>
</dbReference>
<dbReference type="InterPro" id="IPR001650">
    <property type="entry name" value="Helicase_C-like"/>
</dbReference>
<proteinExistence type="predicted"/>
<reference evidence="2 3" key="1">
    <citation type="submission" date="2024-02" db="EMBL/GenBank/DDBJ databases">
        <authorList>
            <person name="Chen Y."/>
            <person name="Shah S."/>
            <person name="Dougan E. K."/>
            <person name="Thang M."/>
            <person name="Chan C."/>
        </authorList>
    </citation>
    <scope>NUCLEOTIDE SEQUENCE [LARGE SCALE GENOMIC DNA]</scope>
</reference>
<name>A0ABP0LIQ2_9DINO</name>
<gene>
    <name evidence="2" type="ORF">SCF082_LOCUS22882</name>
</gene>
<dbReference type="PANTHER" id="PTHR45865:SF1">
    <property type="entry name" value="E3 UBIQUITIN-PROTEIN LIGASE SHPRH"/>
    <property type="match status" value="1"/>
</dbReference>
<dbReference type="Proteomes" id="UP001642464">
    <property type="component" value="Unassembled WGS sequence"/>
</dbReference>
<dbReference type="SUPFAM" id="SSF52540">
    <property type="entry name" value="P-loop containing nucleoside triphosphate hydrolases"/>
    <property type="match status" value="1"/>
</dbReference>
<organism evidence="2 3">
    <name type="scientific">Durusdinium trenchii</name>
    <dbReference type="NCBI Taxonomy" id="1381693"/>
    <lineage>
        <taxon>Eukaryota</taxon>
        <taxon>Sar</taxon>
        <taxon>Alveolata</taxon>
        <taxon>Dinophyceae</taxon>
        <taxon>Suessiales</taxon>
        <taxon>Symbiodiniaceae</taxon>
        <taxon>Durusdinium</taxon>
    </lineage>
</organism>
<evidence type="ECO:0000313" key="2">
    <source>
        <dbReference type="EMBL" id="CAK9039061.1"/>
    </source>
</evidence>
<dbReference type="PROSITE" id="PS51194">
    <property type="entry name" value="HELICASE_CTER"/>
    <property type="match status" value="1"/>
</dbReference>
<dbReference type="Gene3D" id="3.40.50.300">
    <property type="entry name" value="P-loop containing nucleotide triphosphate hydrolases"/>
    <property type="match status" value="1"/>
</dbReference>
<evidence type="ECO:0000259" key="1">
    <source>
        <dbReference type="PROSITE" id="PS51194"/>
    </source>
</evidence>
<evidence type="ECO:0000313" key="3">
    <source>
        <dbReference type="Proteomes" id="UP001642464"/>
    </source>
</evidence>
<dbReference type="EMBL" id="CAXAMM010016546">
    <property type="protein sequence ID" value="CAK9039061.1"/>
    <property type="molecule type" value="Genomic_DNA"/>
</dbReference>
<protein>
    <submittedName>
        <fullName evidence="2">DNA repair protein RAD5B (Putative SWI/SNF-related matrix-associated actin-dependent regulator of chromatin subfamily A member 3-like 3) (SMARCA3-like protein 3) (RAD5 homolog B) (AtRAD5B)</fullName>
    </submittedName>
</protein>
<dbReference type="InterPro" id="IPR052583">
    <property type="entry name" value="ATP-helicase/E3_Ub-Ligase"/>
</dbReference>
<feature type="domain" description="Helicase C-terminal" evidence="1">
    <location>
        <begin position="1"/>
        <end position="103"/>
    </location>
</feature>
<sequence length="103" mass="11831">MAQKMKDFCTSKESFVLLLSLEHAASGSNLTAAHHVIFVHPMNADTLSSAVAYEQQALARVRRVGQLRKEVHVWRFVTRDTVEEHLHQFLGSERLMQLRYPKV</sequence>
<comment type="caution">
    <text evidence="2">The sequence shown here is derived from an EMBL/GenBank/DDBJ whole genome shotgun (WGS) entry which is preliminary data.</text>
</comment>
<dbReference type="PANTHER" id="PTHR45865">
    <property type="entry name" value="E3 UBIQUITIN-PROTEIN LIGASE SHPRH FAMILY MEMBER"/>
    <property type="match status" value="1"/>
</dbReference>